<protein>
    <submittedName>
        <fullName evidence="1">RidA family protein</fullName>
    </submittedName>
</protein>
<dbReference type="Gene3D" id="3.30.1330.40">
    <property type="entry name" value="RutC-like"/>
    <property type="match status" value="1"/>
</dbReference>
<dbReference type="AlphaFoldDB" id="A0A640WJ73"/>
<dbReference type="Pfam" id="PF01042">
    <property type="entry name" value="Ribonuc_L-PSP"/>
    <property type="match status" value="1"/>
</dbReference>
<dbReference type="CDD" id="cd06150">
    <property type="entry name" value="YjgF_YER057c_UK114_like_2"/>
    <property type="match status" value="1"/>
</dbReference>
<sequence length="116" mass="12515">MSDIKRHIPTPIMHRVVEANGFLFLGGIVAEDRSQDMAGQTRQVLDKIDAYLAEAGSDKRKIVAATLYATDLGQKDAMNEVWKAWLDPATLPARATLGVSDLAPGALLEVVVTAVK</sequence>
<organism evidence="1 2">
    <name type="scientific">Salinicola corii</name>
    <dbReference type="NCBI Taxonomy" id="2606937"/>
    <lineage>
        <taxon>Bacteria</taxon>
        <taxon>Pseudomonadati</taxon>
        <taxon>Pseudomonadota</taxon>
        <taxon>Gammaproteobacteria</taxon>
        <taxon>Oceanospirillales</taxon>
        <taxon>Halomonadaceae</taxon>
        <taxon>Salinicola</taxon>
    </lineage>
</organism>
<dbReference type="RefSeq" id="WP_149433812.1">
    <property type="nucleotide sequence ID" value="NZ_VTPX01000001.1"/>
</dbReference>
<dbReference type="InterPro" id="IPR035959">
    <property type="entry name" value="RutC-like_sf"/>
</dbReference>
<keyword evidence="2" id="KW-1185">Reference proteome</keyword>
<dbReference type="PANTHER" id="PTHR47328">
    <property type="match status" value="1"/>
</dbReference>
<proteinExistence type="predicted"/>
<dbReference type="InterPro" id="IPR006175">
    <property type="entry name" value="YjgF/YER057c/UK114"/>
</dbReference>
<dbReference type="SUPFAM" id="SSF55298">
    <property type="entry name" value="YjgF-like"/>
    <property type="match status" value="1"/>
</dbReference>
<dbReference type="EMBL" id="VTPX01000001">
    <property type="protein sequence ID" value="KAA0020693.1"/>
    <property type="molecule type" value="Genomic_DNA"/>
</dbReference>
<evidence type="ECO:0000313" key="1">
    <source>
        <dbReference type="EMBL" id="KAA0020693.1"/>
    </source>
</evidence>
<comment type="caution">
    <text evidence="1">The sequence shown here is derived from an EMBL/GenBank/DDBJ whole genome shotgun (WGS) entry which is preliminary data.</text>
</comment>
<name>A0A640WJ73_9GAMM</name>
<dbReference type="InterPro" id="IPR035709">
    <property type="entry name" value="YoaB-like"/>
</dbReference>
<gene>
    <name evidence="1" type="ORF">F0A16_02555</name>
</gene>
<dbReference type="PANTHER" id="PTHR47328:SF1">
    <property type="entry name" value="RUTC FAMILY PROTEIN YOAB"/>
    <property type="match status" value="1"/>
</dbReference>
<reference evidence="1 2" key="1">
    <citation type="submission" date="2019-08" db="EMBL/GenBank/DDBJ databases">
        <title>Bioinformatics analysis of the strain L3 and L5.</title>
        <authorList>
            <person name="Li X."/>
        </authorList>
    </citation>
    <scope>NUCLEOTIDE SEQUENCE [LARGE SCALE GENOMIC DNA]</scope>
    <source>
        <strain evidence="1 2">L3</strain>
    </source>
</reference>
<evidence type="ECO:0000313" key="2">
    <source>
        <dbReference type="Proteomes" id="UP000466024"/>
    </source>
</evidence>
<dbReference type="Proteomes" id="UP000466024">
    <property type="component" value="Unassembled WGS sequence"/>
</dbReference>
<accession>A0A640WJ73</accession>